<evidence type="ECO:0000313" key="1">
    <source>
        <dbReference type="EMBL" id="MBM6827856.1"/>
    </source>
</evidence>
<name>A0A938X4Q7_9CLOT</name>
<gene>
    <name evidence="1" type="ORF">H6A13_12280</name>
</gene>
<dbReference type="RefSeq" id="WP_204909830.1">
    <property type="nucleotide sequence ID" value="NZ_JACJLV010000069.1"/>
</dbReference>
<protein>
    <submittedName>
        <fullName evidence="1">Uncharacterized protein</fullName>
    </submittedName>
</protein>
<dbReference type="Proteomes" id="UP000713880">
    <property type="component" value="Unassembled WGS sequence"/>
</dbReference>
<dbReference type="AlphaFoldDB" id="A0A938X4Q7"/>
<proteinExistence type="predicted"/>
<sequence length="225" mass="26539">MGEYYNWVNVDKKEYICPADFDYGNKFYESMHKDSIPLHALHSLLINEWKGDRVLLFGDECPVPEQSSNGVIKTLYEQSAEFGYPGDTFDMICESYRNVSCLFKEAEKNVREEIRYYLEEYRETGRLDHYNEYGIDLDNPYEGLFLKTAKRRMFTINYSKKIYYSLAETDILFRDHTKNNFTDPLPFLMGYGRVAEPGEWLGDIIGVSDQRPEGYSLINEIYVDW</sequence>
<accession>A0A938X4Q7</accession>
<reference evidence="1" key="1">
    <citation type="submission" date="2020-08" db="EMBL/GenBank/DDBJ databases">
        <authorList>
            <person name="Cejkova D."/>
            <person name="Kubasova T."/>
            <person name="Jahodarova E."/>
            <person name="Rychlik I."/>
        </authorList>
    </citation>
    <scope>NUCLEOTIDE SEQUENCE</scope>
    <source>
        <strain evidence="1">An420c</strain>
    </source>
</reference>
<organism evidence="1 2">
    <name type="scientific">Mordavella massiliensis</name>
    <dbReference type="NCBI Taxonomy" id="1871024"/>
    <lineage>
        <taxon>Bacteria</taxon>
        <taxon>Bacillati</taxon>
        <taxon>Bacillota</taxon>
        <taxon>Clostridia</taxon>
        <taxon>Eubacteriales</taxon>
        <taxon>Clostridiaceae</taxon>
        <taxon>Mordavella</taxon>
    </lineage>
</organism>
<keyword evidence="2" id="KW-1185">Reference proteome</keyword>
<evidence type="ECO:0000313" key="2">
    <source>
        <dbReference type="Proteomes" id="UP000713880"/>
    </source>
</evidence>
<reference evidence="1" key="2">
    <citation type="journal article" date="2021" name="Sci. Rep.">
        <title>The distribution of antibiotic resistance genes in chicken gut microbiota commensals.</title>
        <authorList>
            <person name="Juricova H."/>
            <person name="Matiasovicova J."/>
            <person name="Kubasova T."/>
            <person name="Cejkova D."/>
            <person name="Rychlik I."/>
        </authorList>
    </citation>
    <scope>NUCLEOTIDE SEQUENCE</scope>
    <source>
        <strain evidence="1">An420c</strain>
    </source>
</reference>
<dbReference type="EMBL" id="JACJLV010000069">
    <property type="protein sequence ID" value="MBM6827856.1"/>
    <property type="molecule type" value="Genomic_DNA"/>
</dbReference>
<comment type="caution">
    <text evidence="1">The sequence shown here is derived from an EMBL/GenBank/DDBJ whole genome shotgun (WGS) entry which is preliminary data.</text>
</comment>